<evidence type="ECO:0000313" key="2">
    <source>
        <dbReference type="Proteomes" id="UP000184206"/>
    </source>
</evidence>
<dbReference type="Proteomes" id="UP000184206">
    <property type="component" value="Unassembled WGS sequence"/>
</dbReference>
<organism evidence="1 2">
    <name type="scientific">Lacicoccus alkaliphilus DSM 16010</name>
    <dbReference type="NCBI Taxonomy" id="1123231"/>
    <lineage>
        <taxon>Bacteria</taxon>
        <taxon>Bacillati</taxon>
        <taxon>Bacillota</taxon>
        <taxon>Bacilli</taxon>
        <taxon>Bacillales</taxon>
        <taxon>Salinicoccaceae</taxon>
        <taxon>Lacicoccus</taxon>
    </lineage>
</organism>
<accession>A0A1M7CLR8</accession>
<evidence type="ECO:0000313" key="1">
    <source>
        <dbReference type="EMBL" id="SHL68224.1"/>
    </source>
</evidence>
<proteinExistence type="predicted"/>
<keyword evidence="2" id="KW-1185">Reference proteome</keyword>
<name>A0A1M7CLR8_9BACL</name>
<dbReference type="EMBL" id="FRCF01000002">
    <property type="protein sequence ID" value="SHL68224.1"/>
    <property type="molecule type" value="Genomic_DNA"/>
</dbReference>
<dbReference type="AlphaFoldDB" id="A0A1M7CLR8"/>
<gene>
    <name evidence="1" type="ORF">SAMN02745189_00823</name>
</gene>
<dbReference type="STRING" id="1123231.SAMN02745189_00823"/>
<sequence>MHHESIVIVFTYKKFRQFKKISDKRLISLPKRCNITLNIILLKYQINSELNNLQSCEGNLKFAMLI</sequence>
<reference evidence="1 2" key="1">
    <citation type="submission" date="2016-11" db="EMBL/GenBank/DDBJ databases">
        <authorList>
            <person name="Jaros S."/>
            <person name="Januszkiewicz K."/>
            <person name="Wedrychowicz H."/>
        </authorList>
    </citation>
    <scope>NUCLEOTIDE SEQUENCE [LARGE SCALE GENOMIC DNA]</scope>
    <source>
        <strain evidence="1 2">DSM 16010</strain>
    </source>
</reference>
<protein>
    <submittedName>
        <fullName evidence="1">Uncharacterized protein</fullName>
    </submittedName>
</protein>